<feature type="region of interest" description="Disordered" evidence="1">
    <location>
        <begin position="25"/>
        <end position="52"/>
    </location>
</feature>
<dbReference type="InterPro" id="IPR000627">
    <property type="entry name" value="Intradiol_dOase_C"/>
</dbReference>
<protein>
    <submittedName>
        <fullName evidence="3">Dioxygenase-like protein</fullName>
    </submittedName>
</protein>
<evidence type="ECO:0000256" key="1">
    <source>
        <dbReference type="SAM" id="MobiDB-lite"/>
    </source>
</evidence>
<comment type="caution">
    <text evidence="3">The sequence shown here is derived from an EMBL/GenBank/DDBJ whole genome shotgun (WGS) entry which is preliminary data.</text>
</comment>
<dbReference type="GO" id="GO:0016702">
    <property type="term" value="F:oxidoreductase activity, acting on single donors with incorporation of molecular oxygen, incorporation of two atoms of oxygen"/>
    <property type="evidence" value="ECO:0007669"/>
    <property type="project" value="InterPro"/>
</dbReference>
<dbReference type="EMBL" id="SNYF01000007">
    <property type="protein sequence ID" value="TDQ16415.1"/>
    <property type="molecule type" value="Genomic_DNA"/>
</dbReference>
<evidence type="ECO:0000259" key="2">
    <source>
        <dbReference type="Pfam" id="PF00775"/>
    </source>
</evidence>
<keyword evidence="4" id="KW-1185">Reference proteome</keyword>
<dbReference type="Gene3D" id="2.60.130.10">
    <property type="entry name" value="Aromatic compound dioxygenase"/>
    <property type="match status" value="1"/>
</dbReference>
<dbReference type="Pfam" id="PF00775">
    <property type="entry name" value="Dioxygenase_C"/>
    <property type="match status" value="1"/>
</dbReference>
<dbReference type="PANTHER" id="PTHR34315">
    <property type="match status" value="1"/>
</dbReference>
<sequence>MKKRDFLKKTLAGFGGIVALPVVGSDSKKSQGNSDNEVCETSPKETRGPFPNKTPAELMRANIVADRQGVALLVNLKIQSQGNPCEALAGAHVDIWHCDAEGYYSEYGAHRLQEKDFRQVSFLRGRQTTNANGEVSFISIFPGWYPGRAPHIHVDILQGEKIILSTQIAFPKESTNAVYASRGYKGEEDTPNDKDGVFRNSLAGNMADYVVGNLSDGFTLSKVITVG</sequence>
<dbReference type="SUPFAM" id="SSF49482">
    <property type="entry name" value="Aromatic compound dioxygenase"/>
    <property type="match status" value="1"/>
</dbReference>
<dbReference type="AlphaFoldDB" id="A0A4R6T4N7"/>
<organism evidence="3 4">
    <name type="scientific">Algoriphagus boseongensis</name>
    <dbReference type="NCBI Taxonomy" id="1442587"/>
    <lineage>
        <taxon>Bacteria</taxon>
        <taxon>Pseudomonadati</taxon>
        <taxon>Bacteroidota</taxon>
        <taxon>Cytophagia</taxon>
        <taxon>Cytophagales</taxon>
        <taxon>Cyclobacteriaceae</taxon>
        <taxon>Algoriphagus</taxon>
    </lineage>
</organism>
<dbReference type="Proteomes" id="UP000294535">
    <property type="component" value="Unassembled WGS sequence"/>
</dbReference>
<dbReference type="InterPro" id="IPR015889">
    <property type="entry name" value="Intradiol_dOase_core"/>
</dbReference>
<dbReference type="PANTHER" id="PTHR34315:SF1">
    <property type="entry name" value="INTRADIOL RING-CLEAVAGE DIOXYGENASES DOMAIN-CONTAINING PROTEIN-RELATED"/>
    <property type="match status" value="1"/>
</dbReference>
<evidence type="ECO:0000313" key="4">
    <source>
        <dbReference type="Proteomes" id="UP000294535"/>
    </source>
</evidence>
<keyword evidence="3" id="KW-0560">Oxidoreductase</keyword>
<name>A0A4R6T4N7_9BACT</name>
<accession>A0A4R6T4N7</accession>
<gene>
    <name evidence="3" type="ORF">DFQ04_2533</name>
</gene>
<dbReference type="GO" id="GO:0008199">
    <property type="term" value="F:ferric iron binding"/>
    <property type="evidence" value="ECO:0007669"/>
    <property type="project" value="InterPro"/>
</dbReference>
<dbReference type="OrthoDB" id="933561at2"/>
<keyword evidence="3" id="KW-0223">Dioxygenase</keyword>
<feature type="domain" description="Intradiol ring-cleavage dioxygenases" evidence="2">
    <location>
        <begin position="65"/>
        <end position="149"/>
    </location>
</feature>
<reference evidence="3 4" key="1">
    <citation type="submission" date="2019-03" db="EMBL/GenBank/DDBJ databases">
        <title>Genomic Encyclopedia of Type Strains, Phase III (KMG-III): the genomes of soil and plant-associated and newly described type strains.</title>
        <authorList>
            <person name="Whitman W."/>
        </authorList>
    </citation>
    <scope>NUCLEOTIDE SEQUENCE [LARGE SCALE GENOMIC DNA]</scope>
    <source>
        <strain evidence="3 4">CECT 8446</strain>
    </source>
</reference>
<proteinExistence type="predicted"/>
<evidence type="ECO:0000313" key="3">
    <source>
        <dbReference type="EMBL" id="TDQ16415.1"/>
    </source>
</evidence>